<dbReference type="InterPro" id="IPR004891">
    <property type="entry name" value="Mercury-R_MerC"/>
</dbReference>
<reference evidence="2" key="2">
    <citation type="submission" date="2020-08" db="EMBL/GenBank/DDBJ databases">
        <authorList>
            <person name="Lai Q."/>
        </authorList>
    </citation>
    <scope>NUCLEOTIDE SEQUENCE</scope>
    <source>
        <strain evidence="2">S27-2</strain>
    </source>
</reference>
<keyword evidence="1" id="KW-1133">Transmembrane helix</keyword>
<gene>
    <name evidence="2" type="ORF">H8B19_14185</name>
</gene>
<keyword evidence="3" id="KW-1185">Reference proteome</keyword>
<dbReference type="GO" id="GO:0016020">
    <property type="term" value="C:membrane"/>
    <property type="evidence" value="ECO:0007669"/>
    <property type="project" value="InterPro"/>
</dbReference>
<proteinExistence type="predicted"/>
<reference evidence="2" key="1">
    <citation type="journal article" date="2018" name="Int. J. Syst. Evol. Microbiol.">
        <title>Neptunicella marina gen. nov., sp. nov., isolated from surface seawater.</title>
        <authorList>
            <person name="Liu X."/>
            <person name="Lai Q."/>
            <person name="Du Y."/>
            <person name="Zhang X."/>
            <person name="Liu Z."/>
            <person name="Sun F."/>
            <person name="Shao Z."/>
        </authorList>
    </citation>
    <scope>NUCLEOTIDE SEQUENCE</scope>
    <source>
        <strain evidence="2">S27-2</strain>
    </source>
</reference>
<dbReference type="EMBL" id="JACNEP010000013">
    <property type="protein sequence ID" value="MBC3767032.1"/>
    <property type="molecule type" value="Genomic_DNA"/>
</dbReference>
<protein>
    <submittedName>
        <fullName evidence="2">MerC domain-containing protein</fullName>
    </submittedName>
</protein>
<dbReference type="Proteomes" id="UP000601768">
    <property type="component" value="Unassembled WGS sequence"/>
</dbReference>
<keyword evidence="1" id="KW-0472">Membrane</keyword>
<dbReference type="Pfam" id="PF03203">
    <property type="entry name" value="MerC"/>
    <property type="match status" value="1"/>
</dbReference>
<feature type="transmembrane region" description="Helical" evidence="1">
    <location>
        <begin position="46"/>
        <end position="67"/>
    </location>
</feature>
<accession>A0A8J6M3H5</accession>
<comment type="caution">
    <text evidence="2">The sequence shown here is derived from an EMBL/GenBank/DDBJ whole genome shotgun (WGS) entry which is preliminary data.</text>
</comment>
<evidence type="ECO:0000256" key="1">
    <source>
        <dbReference type="SAM" id="Phobius"/>
    </source>
</evidence>
<feature type="transmembrane region" description="Helical" evidence="1">
    <location>
        <begin position="74"/>
        <end position="90"/>
    </location>
</feature>
<organism evidence="2 3">
    <name type="scientific">Neptunicella marina</name>
    <dbReference type="NCBI Taxonomy" id="2125989"/>
    <lineage>
        <taxon>Bacteria</taxon>
        <taxon>Pseudomonadati</taxon>
        <taxon>Pseudomonadota</taxon>
        <taxon>Gammaproteobacteria</taxon>
        <taxon>Alteromonadales</taxon>
        <taxon>Alteromonadaceae</taxon>
        <taxon>Neptunicella</taxon>
    </lineage>
</organism>
<feature type="transmembrane region" description="Helical" evidence="1">
    <location>
        <begin position="102"/>
        <end position="119"/>
    </location>
</feature>
<feature type="transmembrane region" description="Helical" evidence="1">
    <location>
        <begin position="12"/>
        <end position="34"/>
    </location>
</feature>
<dbReference type="GO" id="GO:0015097">
    <property type="term" value="F:mercury ion transmembrane transporter activity"/>
    <property type="evidence" value="ECO:0007669"/>
    <property type="project" value="InterPro"/>
</dbReference>
<dbReference type="AlphaFoldDB" id="A0A8J6M3H5"/>
<keyword evidence="1" id="KW-0812">Transmembrane</keyword>
<name>A0A8J6M3H5_9ALTE</name>
<evidence type="ECO:0000313" key="2">
    <source>
        <dbReference type="EMBL" id="MBC3767032.1"/>
    </source>
</evidence>
<sequence length="138" mass="15343">MSINKNGQLDRFGIWISSLCAIHCLALPLLLPILPLISSSIFAATWFERIILSLSLLVGTWALLSGFYRYHRRLYPLFCLMAGGLIYWNKDILGHSMEPFTIALGAGLLVGAHIANLRLCSQNKKCAHRPTTELSSKS</sequence>
<evidence type="ECO:0000313" key="3">
    <source>
        <dbReference type="Proteomes" id="UP000601768"/>
    </source>
</evidence>
<dbReference type="RefSeq" id="WP_186507549.1">
    <property type="nucleotide sequence ID" value="NZ_JACNEP010000013.1"/>
</dbReference>